<dbReference type="eggNOG" id="KOG4438">
    <property type="taxonomic scope" value="Eukaryota"/>
</dbReference>
<feature type="coiled-coil region" evidence="12">
    <location>
        <begin position="153"/>
        <end position="243"/>
    </location>
</feature>
<comment type="caution">
    <text evidence="15">The sequence shown here is derived from an EMBL/GenBank/DDBJ whole genome shotgun (WGS) entry which is preliminary data.</text>
</comment>
<dbReference type="EMBL" id="CAHR02000095">
    <property type="protein sequence ID" value="CCG82662.1"/>
    <property type="molecule type" value="Genomic_DNA"/>
</dbReference>
<dbReference type="GO" id="GO:0005634">
    <property type="term" value="C:nucleus"/>
    <property type="evidence" value="ECO:0007669"/>
    <property type="project" value="UniProtKB-SubCell"/>
</dbReference>
<keyword evidence="16" id="KW-1185">Reference proteome</keyword>
<dbReference type="InterPro" id="IPR038275">
    <property type="entry name" value="Nuf2_N_sf"/>
</dbReference>
<dbReference type="GO" id="GO:0051315">
    <property type="term" value="P:attachment of mitotic spindle microtubules to kinetochore"/>
    <property type="evidence" value="ECO:0007669"/>
    <property type="project" value="TreeGrafter"/>
</dbReference>
<dbReference type="InterPro" id="IPR041112">
    <property type="entry name" value="Nuf2_DHR10-like"/>
</dbReference>
<name>R4XA84_TAPDE</name>
<feature type="coiled-coil region" evidence="12">
    <location>
        <begin position="331"/>
        <end position="418"/>
    </location>
</feature>
<evidence type="ECO:0000259" key="13">
    <source>
        <dbReference type="Pfam" id="PF03800"/>
    </source>
</evidence>
<protein>
    <submittedName>
        <fullName evidence="15">Kinetochore protein nuf2</fullName>
    </submittedName>
</protein>
<comment type="subcellular location">
    <subcellularLocation>
        <location evidence="2">Chromosome</location>
        <location evidence="2">Centromere</location>
        <location evidence="2">Kinetochore</location>
    </subcellularLocation>
    <subcellularLocation>
        <location evidence="1">Nucleus</location>
    </subcellularLocation>
</comment>
<keyword evidence="7" id="KW-0995">Kinetochore</keyword>
<dbReference type="GO" id="GO:0045132">
    <property type="term" value="P:meiotic chromosome segregation"/>
    <property type="evidence" value="ECO:0007669"/>
    <property type="project" value="TreeGrafter"/>
</dbReference>
<comment type="similarity">
    <text evidence="3">Belongs to the NUF2 family.</text>
</comment>
<evidence type="ECO:0000256" key="5">
    <source>
        <dbReference type="ARBA" id="ARBA00022618"/>
    </source>
</evidence>
<sequence length="448" mass="51708">MNQSTNAGSWDFPMLQNDEILTCMNELGIPMLATDLEKPTPGKMQLVYSAFADMLMGATKEFFDLSVEACTGEADHFDIYADSMLLMVFYQHLHKLMREVGYPQFSLQDITKPEAQRVRRILSAIINFAKFREEQLEVYDKFTAKASAYQIKHDELVEQNETMIRRVEELKVRRIKEEPLVAQARATNEALTNELYDLKRIEGATMADYDKLKVEKQELTSRLDNNAILRQNAEREIQKIRSRIVHSPEKLKQQLADMSSSLSNEKTFLNDKGKKSRELHAKIDILTTLEGDVQSCIKLMEECESELGRVDGAHKRVVHLEDLVDQKRLEVRELSVRDTQLQRQLTNAEEKLGRATRQLEAKRESTRARMAKITEERRVVQEDRMQIDIEMDKKKALVESLQSKILELREEVAGEVESVNAEFGRLSGHVDLYMKEVQHTMNQSAIIV</sequence>
<evidence type="ECO:0000256" key="12">
    <source>
        <dbReference type="SAM" id="Coils"/>
    </source>
</evidence>
<evidence type="ECO:0000313" key="16">
    <source>
        <dbReference type="Proteomes" id="UP000013776"/>
    </source>
</evidence>
<feature type="domain" description="Nuf2 DHR10-like" evidence="14">
    <location>
        <begin position="259"/>
        <end position="374"/>
    </location>
</feature>
<evidence type="ECO:0000256" key="9">
    <source>
        <dbReference type="ARBA" id="ARBA00023242"/>
    </source>
</evidence>
<dbReference type="Pfam" id="PF18595">
    <property type="entry name" value="Nuf2_DHR10-like"/>
    <property type="match status" value="1"/>
</dbReference>
<dbReference type="GO" id="GO:0007052">
    <property type="term" value="P:mitotic spindle organization"/>
    <property type="evidence" value="ECO:0007669"/>
    <property type="project" value="TreeGrafter"/>
</dbReference>
<evidence type="ECO:0000256" key="6">
    <source>
        <dbReference type="ARBA" id="ARBA00022776"/>
    </source>
</evidence>
<dbReference type="STRING" id="1097556.R4XA84"/>
<dbReference type="GO" id="GO:0031262">
    <property type="term" value="C:Ndc80 complex"/>
    <property type="evidence" value="ECO:0007669"/>
    <property type="project" value="InterPro"/>
</dbReference>
<dbReference type="OrthoDB" id="8194677at2759"/>
<keyword evidence="4" id="KW-0158">Chromosome</keyword>
<evidence type="ECO:0000256" key="10">
    <source>
        <dbReference type="ARBA" id="ARBA00023306"/>
    </source>
</evidence>
<evidence type="ECO:0000313" key="15">
    <source>
        <dbReference type="EMBL" id="CCG82662.1"/>
    </source>
</evidence>
<dbReference type="Gene3D" id="1.10.418.60">
    <property type="entry name" value="Ncd80 complex, Nuf2 subunit"/>
    <property type="match status" value="1"/>
</dbReference>
<evidence type="ECO:0000256" key="8">
    <source>
        <dbReference type="ARBA" id="ARBA00023054"/>
    </source>
</evidence>
<feature type="domain" description="Kinetochore protein Nuf2 N-terminal" evidence="13">
    <location>
        <begin position="11"/>
        <end position="145"/>
    </location>
</feature>
<organism evidence="15 16">
    <name type="scientific">Taphrina deformans (strain PYCC 5710 / ATCC 11124 / CBS 356.35 / IMI 108563 / JCM 9778 / NBRC 8474)</name>
    <name type="common">Peach leaf curl fungus</name>
    <name type="synonym">Lalaria deformans</name>
    <dbReference type="NCBI Taxonomy" id="1097556"/>
    <lineage>
        <taxon>Eukaryota</taxon>
        <taxon>Fungi</taxon>
        <taxon>Dikarya</taxon>
        <taxon>Ascomycota</taxon>
        <taxon>Taphrinomycotina</taxon>
        <taxon>Taphrinomycetes</taxon>
        <taxon>Taphrinales</taxon>
        <taxon>Taphrinaceae</taxon>
        <taxon>Taphrina</taxon>
    </lineage>
</organism>
<dbReference type="InterPro" id="IPR005549">
    <property type="entry name" value="Kinetochore_Nuf2_N"/>
</dbReference>
<evidence type="ECO:0000259" key="14">
    <source>
        <dbReference type="Pfam" id="PF18595"/>
    </source>
</evidence>
<accession>R4XA84</accession>
<dbReference type="PANTHER" id="PTHR21650:SF2">
    <property type="entry name" value="KINETOCHORE PROTEIN NUF2"/>
    <property type="match status" value="1"/>
</dbReference>
<evidence type="ECO:0000256" key="7">
    <source>
        <dbReference type="ARBA" id="ARBA00022838"/>
    </source>
</evidence>
<keyword evidence="6" id="KW-0498">Mitosis</keyword>
<reference evidence="15 16" key="1">
    <citation type="journal article" date="2013" name="MBio">
        <title>Genome sequencing of the plant pathogen Taphrina deformans, the causal agent of peach leaf curl.</title>
        <authorList>
            <person name="Cisse O.H."/>
            <person name="Almeida J.M.G.C.F."/>
            <person name="Fonseca A."/>
            <person name="Kumar A.A."/>
            <person name="Salojaervi J."/>
            <person name="Overmyer K."/>
            <person name="Hauser P.M."/>
            <person name="Pagni M."/>
        </authorList>
    </citation>
    <scope>NUCLEOTIDE SEQUENCE [LARGE SCALE GENOMIC DNA]</scope>
    <source>
        <strain evidence="16">PYCC 5710 / ATCC 11124 / CBS 356.35 / IMI 108563 / JCM 9778 / NBRC 8474</strain>
    </source>
</reference>
<dbReference type="AlphaFoldDB" id="R4XA84"/>
<dbReference type="VEuPathDB" id="FungiDB:TAPDE_002760"/>
<dbReference type="GO" id="GO:0051383">
    <property type="term" value="P:kinetochore organization"/>
    <property type="evidence" value="ECO:0007669"/>
    <property type="project" value="TreeGrafter"/>
</dbReference>
<keyword evidence="11" id="KW-0137">Centromere</keyword>
<dbReference type="Pfam" id="PF03800">
    <property type="entry name" value="Nuf2"/>
    <property type="match status" value="1"/>
</dbReference>
<evidence type="ECO:0000256" key="11">
    <source>
        <dbReference type="ARBA" id="ARBA00023328"/>
    </source>
</evidence>
<evidence type="ECO:0000256" key="4">
    <source>
        <dbReference type="ARBA" id="ARBA00022454"/>
    </source>
</evidence>
<dbReference type="Proteomes" id="UP000013776">
    <property type="component" value="Unassembled WGS sequence"/>
</dbReference>
<evidence type="ECO:0000256" key="1">
    <source>
        <dbReference type="ARBA" id="ARBA00004123"/>
    </source>
</evidence>
<evidence type="ECO:0000256" key="2">
    <source>
        <dbReference type="ARBA" id="ARBA00004629"/>
    </source>
</evidence>
<dbReference type="PANTHER" id="PTHR21650">
    <property type="entry name" value="MEMBRALIN/KINETOCHORE PROTEIN NUF2"/>
    <property type="match status" value="1"/>
</dbReference>
<dbReference type="GO" id="GO:0051301">
    <property type="term" value="P:cell division"/>
    <property type="evidence" value="ECO:0007669"/>
    <property type="project" value="UniProtKB-KW"/>
</dbReference>
<keyword evidence="8 12" id="KW-0175">Coiled coil</keyword>
<keyword evidence="10" id="KW-0131">Cell cycle</keyword>
<gene>
    <name evidence="15" type="ORF">TAPDE_002760</name>
</gene>
<keyword evidence="9" id="KW-0539">Nucleus</keyword>
<keyword evidence="5" id="KW-0132">Cell division</keyword>
<evidence type="ECO:0000256" key="3">
    <source>
        <dbReference type="ARBA" id="ARBA00005498"/>
    </source>
</evidence>
<proteinExistence type="inferred from homology"/>
<dbReference type="GO" id="GO:0044877">
    <property type="term" value="F:protein-containing complex binding"/>
    <property type="evidence" value="ECO:0007669"/>
    <property type="project" value="TreeGrafter"/>
</dbReference>